<dbReference type="AlphaFoldDB" id="A0AAP2K1K0"/>
<sequence length="62" mass="7178">MQFVAQEGMSLRDYLAAKAMQGDWATERMDSGYWSQDDIDAIFKDRAETYYRMADAMLKARG</sequence>
<accession>A0AAP2K1K0</accession>
<comment type="caution">
    <text evidence="1">The sequence shown here is derived from an EMBL/GenBank/DDBJ whole genome shotgun (WGS) entry which is preliminary data.</text>
</comment>
<name>A0AAP2K1K0_PRORE</name>
<dbReference type="Proteomes" id="UP000824410">
    <property type="component" value="Unassembled WGS sequence"/>
</dbReference>
<evidence type="ECO:0000313" key="2">
    <source>
        <dbReference type="Proteomes" id="UP000824410"/>
    </source>
</evidence>
<reference evidence="1" key="1">
    <citation type="submission" date="2019-02" db="EMBL/GenBank/DDBJ databases">
        <title>Genomic characterization of isolates from hospital effluents in KZN, South Africa.</title>
        <authorList>
            <person name="Ntshobeni N."/>
            <person name="Allam M."/>
            <person name="Ismail A."/>
            <person name="Amoako D."/>
            <person name="Essack S."/>
            <person name="Chenia H."/>
        </authorList>
    </citation>
    <scope>NUCLEOTIDE SEQUENCE</scope>
    <source>
        <strain evidence="1">AFE97_S1</strain>
    </source>
</reference>
<protein>
    <submittedName>
        <fullName evidence="1">Uncharacterized protein</fullName>
    </submittedName>
</protein>
<dbReference type="EMBL" id="SHDO01000024">
    <property type="protein sequence ID" value="MBX6982209.1"/>
    <property type="molecule type" value="Genomic_DNA"/>
</dbReference>
<evidence type="ECO:0000313" key="1">
    <source>
        <dbReference type="EMBL" id="MBX6982209.1"/>
    </source>
</evidence>
<organism evidence="1 2">
    <name type="scientific">Providencia rettgeri</name>
    <dbReference type="NCBI Taxonomy" id="587"/>
    <lineage>
        <taxon>Bacteria</taxon>
        <taxon>Pseudomonadati</taxon>
        <taxon>Pseudomonadota</taxon>
        <taxon>Gammaproteobacteria</taxon>
        <taxon>Enterobacterales</taxon>
        <taxon>Morganellaceae</taxon>
        <taxon>Providencia</taxon>
    </lineage>
</organism>
<proteinExistence type="predicted"/>
<gene>
    <name evidence="1" type="ORF">EX242_18355</name>
</gene>